<protein>
    <submittedName>
        <fullName evidence="2">Uncharacterized protein</fullName>
    </submittedName>
</protein>
<feature type="compositionally biased region" description="Polar residues" evidence="1">
    <location>
        <begin position="226"/>
        <end position="237"/>
    </location>
</feature>
<dbReference type="EMBL" id="CM018035">
    <property type="protein sequence ID" value="KAA8542882.1"/>
    <property type="molecule type" value="Genomic_DNA"/>
</dbReference>
<evidence type="ECO:0000256" key="1">
    <source>
        <dbReference type="SAM" id="MobiDB-lite"/>
    </source>
</evidence>
<reference evidence="2 3" key="1">
    <citation type="submission" date="2019-09" db="EMBL/GenBank/DDBJ databases">
        <title>A chromosome-level genome assembly of the Chinese tupelo Nyssa sinensis.</title>
        <authorList>
            <person name="Yang X."/>
            <person name="Kang M."/>
            <person name="Yang Y."/>
            <person name="Xiong H."/>
            <person name="Wang M."/>
            <person name="Zhang Z."/>
            <person name="Wang Z."/>
            <person name="Wu H."/>
            <person name="Ma T."/>
            <person name="Liu J."/>
            <person name="Xi Z."/>
        </authorList>
    </citation>
    <scope>NUCLEOTIDE SEQUENCE [LARGE SCALE GENOMIC DNA]</scope>
    <source>
        <strain evidence="2">J267</strain>
        <tissue evidence="2">Leaf</tissue>
    </source>
</reference>
<evidence type="ECO:0000313" key="3">
    <source>
        <dbReference type="Proteomes" id="UP000325577"/>
    </source>
</evidence>
<sequence length="250" mass="26759">MAQAQPSCSDKAYPSMPMVAFQALPTSVAFHQLPQVNLSSTVDKTSQTRLGLPNRVEDRDTVPTAESVRLQKANHVASDTHCAAETNGQVLLVIDKLMRGPPLALPTALQVLQSATPGRQTIIHGQDRMLIAFDTRCADNDMAHPYASPTGTSGHEFSVNDKALWGSPPVQSTALKGNDLTSLAIDAQTVASCLSQDALKLHPLDANHPASVSNSTTQTAKASTTFFQQSGDDNIQITGRPIDYTKENLE</sequence>
<gene>
    <name evidence="2" type="ORF">F0562_024034</name>
</gene>
<dbReference type="AlphaFoldDB" id="A0A5J5BMC9"/>
<evidence type="ECO:0000313" key="2">
    <source>
        <dbReference type="EMBL" id="KAA8542882.1"/>
    </source>
</evidence>
<accession>A0A5J5BMC9</accession>
<dbReference type="Proteomes" id="UP000325577">
    <property type="component" value="Linkage Group LG12"/>
</dbReference>
<keyword evidence="3" id="KW-1185">Reference proteome</keyword>
<proteinExistence type="predicted"/>
<name>A0A5J5BMC9_9ASTE</name>
<organism evidence="2 3">
    <name type="scientific">Nyssa sinensis</name>
    <dbReference type="NCBI Taxonomy" id="561372"/>
    <lineage>
        <taxon>Eukaryota</taxon>
        <taxon>Viridiplantae</taxon>
        <taxon>Streptophyta</taxon>
        <taxon>Embryophyta</taxon>
        <taxon>Tracheophyta</taxon>
        <taxon>Spermatophyta</taxon>
        <taxon>Magnoliopsida</taxon>
        <taxon>eudicotyledons</taxon>
        <taxon>Gunneridae</taxon>
        <taxon>Pentapetalae</taxon>
        <taxon>asterids</taxon>
        <taxon>Cornales</taxon>
        <taxon>Nyssaceae</taxon>
        <taxon>Nyssa</taxon>
    </lineage>
</organism>
<feature type="region of interest" description="Disordered" evidence="1">
    <location>
        <begin position="226"/>
        <end position="250"/>
    </location>
</feature>